<comment type="caution">
    <text evidence="10">The sequence shown here is derived from an EMBL/GenBank/DDBJ whole genome shotgun (WGS) entry which is preliminary data.</text>
</comment>
<comment type="subcellular location">
    <subcellularLocation>
        <location evidence="2">Membrane</location>
        <topology evidence="2">Multi-pass membrane protein</topology>
    </subcellularLocation>
</comment>
<evidence type="ECO:0000256" key="2">
    <source>
        <dbReference type="ARBA" id="ARBA00004141"/>
    </source>
</evidence>
<proteinExistence type="predicted"/>
<evidence type="ECO:0000256" key="8">
    <source>
        <dbReference type="SAM" id="Phobius"/>
    </source>
</evidence>
<evidence type="ECO:0000313" key="11">
    <source>
        <dbReference type="Proteomes" id="UP000320813"/>
    </source>
</evidence>
<dbReference type="EMBL" id="SGBD01000003">
    <property type="protein sequence ID" value="RZD14358.1"/>
    <property type="molecule type" value="Genomic_DNA"/>
</dbReference>
<evidence type="ECO:0000256" key="7">
    <source>
        <dbReference type="ARBA" id="ARBA00023136"/>
    </source>
</evidence>
<dbReference type="SUPFAM" id="SSF158472">
    <property type="entry name" value="HAMP domain-like"/>
    <property type="match status" value="1"/>
</dbReference>
<dbReference type="InterPro" id="IPR003660">
    <property type="entry name" value="HAMP_dom"/>
</dbReference>
<feature type="transmembrane region" description="Helical" evidence="8">
    <location>
        <begin position="12"/>
        <end position="34"/>
    </location>
</feature>
<evidence type="ECO:0000256" key="3">
    <source>
        <dbReference type="ARBA" id="ARBA00012438"/>
    </source>
</evidence>
<name>A0A519BAY0_9DELT</name>
<sequence>MFKNLSLKKKFTVIMLIVGFAANLTVAVGAFYYIQQFKKNELMHEAKMVLFAEKAARDYDSGSLRPAVMKATDKFVIQAESATFLALGVAKLIKKFLPHYTYSEPTLNPLNLKNKANSFQEKIIDRFKSSPFLKSVSGYHTFNGLSYFYVMKPVVAKQGCMVCHGNPENNSPITQAIVKKYGDTHGWHWKVGTVIGALSVWVPTKYIDQAAVNDSIIIGVAIFVLPFLAFLIALLFIDKVIINPIHDMAKLAEDVSVGKSNEDFKARGNDEIGALAKSFNRLKKSYLKAVQLLVERNKDKDK</sequence>
<dbReference type="Proteomes" id="UP000320813">
    <property type="component" value="Unassembled WGS sequence"/>
</dbReference>
<reference evidence="10 11" key="1">
    <citation type="submission" date="2019-01" db="EMBL/GenBank/DDBJ databases">
        <title>Insights into ecological role of a new deltaproteobacterial order Candidatus Sinidesulfobacterales (Sva0485) by metagenomics and metatranscriptomics.</title>
        <authorList>
            <person name="Tan S."/>
            <person name="Liu J."/>
            <person name="Fang Y."/>
            <person name="Hedlund B.P."/>
            <person name="Lian Z.H."/>
            <person name="Huang L.Y."/>
            <person name="Li J.T."/>
            <person name="Huang L.N."/>
            <person name="Li W.J."/>
            <person name="Jiang H.C."/>
            <person name="Dong H.L."/>
            <person name="Shu W.S."/>
        </authorList>
    </citation>
    <scope>NUCLEOTIDE SEQUENCE [LARGE SCALE GENOMIC DNA]</scope>
    <source>
        <strain evidence="10">AP3</strain>
    </source>
</reference>
<keyword evidence="8" id="KW-1133">Transmembrane helix</keyword>
<dbReference type="GO" id="GO:0007165">
    <property type="term" value="P:signal transduction"/>
    <property type="evidence" value="ECO:0007669"/>
    <property type="project" value="InterPro"/>
</dbReference>
<dbReference type="Pfam" id="PF00672">
    <property type="entry name" value="HAMP"/>
    <property type="match status" value="1"/>
</dbReference>
<dbReference type="PANTHER" id="PTHR45528">
    <property type="entry name" value="SENSOR HISTIDINE KINASE CPXA"/>
    <property type="match status" value="1"/>
</dbReference>
<gene>
    <name evidence="10" type="ORF">EVJ47_06745</name>
</gene>
<evidence type="ECO:0000256" key="4">
    <source>
        <dbReference type="ARBA" id="ARBA00022553"/>
    </source>
</evidence>
<keyword evidence="8" id="KW-0812">Transmembrane</keyword>
<organism evidence="10 11">
    <name type="scientific">Candidatus Acidulodesulfobacterium ferriphilum</name>
    <dbReference type="NCBI Taxonomy" id="2597223"/>
    <lineage>
        <taxon>Bacteria</taxon>
        <taxon>Deltaproteobacteria</taxon>
        <taxon>Candidatus Acidulodesulfobacterales</taxon>
        <taxon>Candidatus Acidulodesulfobacterium</taxon>
    </lineage>
</organism>
<dbReference type="Pfam" id="PF11845">
    <property type="entry name" value="Tll0287-like"/>
    <property type="match status" value="1"/>
</dbReference>
<feature type="transmembrane region" description="Helical" evidence="8">
    <location>
        <begin position="216"/>
        <end position="237"/>
    </location>
</feature>
<dbReference type="SMART" id="SM00304">
    <property type="entry name" value="HAMP"/>
    <property type="match status" value="1"/>
</dbReference>
<evidence type="ECO:0000259" key="9">
    <source>
        <dbReference type="PROSITE" id="PS50885"/>
    </source>
</evidence>
<evidence type="ECO:0000256" key="6">
    <source>
        <dbReference type="ARBA" id="ARBA00022777"/>
    </source>
</evidence>
<dbReference type="CDD" id="cd06225">
    <property type="entry name" value="HAMP"/>
    <property type="match status" value="1"/>
</dbReference>
<dbReference type="PROSITE" id="PS50885">
    <property type="entry name" value="HAMP"/>
    <property type="match status" value="1"/>
</dbReference>
<evidence type="ECO:0000256" key="5">
    <source>
        <dbReference type="ARBA" id="ARBA00022679"/>
    </source>
</evidence>
<evidence type="ECO:0000256" key="1">
    <source>
        <dbReference type="ARBA" id="ARBA00000085"/>
    </source>
</evidence>
<accession>A0A519BAY0</accession>
<keyword evidence="5" id="KW-0808">Transferase</keyword>
<evidence type="ECO:0000313" key="10">
    <source>
        <dbReference type="EMBL" id="RZD14358.1"/>
    </source>
</evidence>
<keyword evidence="7 8" id="KW-0472">Membrane</keyword>
<feature type="domain" description="HAMP" evidence="9">
    <location>
        <begin position="239"/>
        <end position="291"/>
    </location>
</feature>
<keyword evidence="6" id="KW-0418">Kinase</keyword>
<keyword evidence="4" id="KW-0597">Phosphoprotein</keyword>
<dbReference type="AlphaFoldDB" id="A0A519BAY0"/>
<comment type="catalytic activity">
    <reaction evidence="1">
        <text>ATP + protein L-histidine = ADP + protein N-phospho-L-histidine.</text>
        <dbReference type="EC" id="2.7.13.3"/>
    </reaction>
</comment>
<dbReference type="GO" id="GO:0004673">
    <property type="term" value="F:protein histidine kinase activity"/>
    <property type="evidence" value="ECO:0007669"/>
    <property type="project" value="UniProtKB-EC"/>
</dbReference>
<dbReference type="InterPro" id="IPR050398">
    <property type="entry name" value="HssS/ArlS-like"/>
</dbReference>
<dbReference type="PANTHER" id="PTHR45528:SF9">
    <property type="entry name" value="SENSOR HISTIDINE KINASE YBDK"/>
    <property type="match status" value="1"/>
</dbReference>
<dbReference type="InterPro" id="IPR021796">
    <property type="entry name" value="Tll0287-like_dom"/>
</dbReference>
<dbReference type="GO" id="GO:0016020">
    <property type="term" value="C:membrane"/>
    <property type="evidence" value="ECO:0007669"/>
    <property type="project" value="UniProtKB-SubCell"/>
</dbReference>
<dbReference type="Gene3D" id="6.10.340.10">
    <property type="match status" value="1"/>
</dbReference>
<dbReference type="EC" id="2.7.13.3" evidence="3"/>
<protein>
    <recommendedName>
        <fullName evidence="3">histidine kinase</fullName>
        <ecNumber evidence="3">2.7.13.3</ecNumber>
    </recommendedName>
</protein>